<organism evidence="14 15">
    <name type="scientific">Geothermobacter hydrogeniphilus</name>
    <dbReference type="NCBI Taxonomy" id="1969733"/>
    <lineage>
        <taxon>Bacteria</taxon>
        <taxon>Pseudomonadati</taxon>
        <taxon>Thermodesulfobacteriota</taxon>
        <taxon>Desulfuromonadia</taxon>
        <taxon>Desulfuromonadales</taxon>
        <taxon>Geothermobacteraceae</taxon>
        <taxon>Geothermobacter</taxon>
    </lineage>
</organism>
<feature type="domain" description="HAMP" evidence="13">
    <location>
        <begin position="267"/>
        <end position="319"/>
    </location>
</feature>
<feature type="transmembrane region" description="Helical" evidence="11">
    <location>
        <begin position="84"/>
        <end position="104"/>
    </location>
</feature>
<evidence type="ECO:0000256" key="8">
    <source>
        <dbReference type="ARBA" id="ARBA00022840"/>
    </source>
</evidence>
<name>A0A1X0XIY0_9BACT</name>
<dbReference type="InterPro" id="IPR036097">
    <property type="entry name" value="HisK_dim/P_sf"/>
</dbReference>
<dbReference type="STRING" id="1969733.B5V00_16645"/>
<dbReference type="PROSITE" id="PS50109">
    <property type="entry name" value="HIS_KIN"/>
    <property type="match status" value="1"/>
</dbReference>
<protein>
    <recommendedName>
        <fullName evidence="3">histidine kinase</fullName>
        <ecNumber evidence="3">2.7.13.3</ecNumber>
    </recommendedName>
</protein>
<dbReference type="PROSITE" id="PS50885">
    <property type="entry name" value="HAMP"/>
    <property type="match status" value="1"/>
</dbReference>
<dbReference type="Gene3D" id="3.30.565.10">
    <property type="entry name" value="Histidine kinase-like ATPase, C-terminal domain"/>
    <property type="match status" value="1"/>
</dbReference>
<dbReference type="SUPFAM" id="SSF55874">
    <property type="entry name" value="ATPase domain of HSP90 chaperone/DNA topoisomerase II/histidine kinase"/>
    <property type="match status" value="1"/>
</dbReference>
<evidence type="ECO:0000259" key="13">
    <source>
        <dbReference type="PROSITE" id="PS50885"/>
    </source>
</evidence>
<dbReference type="InterPro" id="IPR003660">
    <property type="entry name" value="HAMP_dom"/>
</dbReference>
<dbReference type="InterPro" id="IPR004358">
    <property type="entry name" value="Sig_transdc_His_kin-like_C"/>
</dbReference>
<keyword evidence="7" id="KW-0418">Kinase</keyword>
<dbReference type="PANTHER" id="PTHR43065:SF10">
    <property type="entry name" value="PEROXIDE STRESS-ACTIVATED HISTIDINE KINASE MAK3"/>
    <property type="match status" value="1"/>
</dbReference>
<dbReference type="GO" id="GO:0016020">
    <property type="term" value="C:membrane"/>
    <property type="evidence" value="ECO:0007669"/>
    <property type="project" value="UniProtKB-SubCell"/>
</dbReference>
<sequence length="569" mass="63139">MRLQLSRNLCSNTRIFASACIVRQSPRYSRKKAVDIGLEDPGAKKNFFATLYLFAILLKIQSIMNCKIKNIRTGRKYGGLNREILLTLVLLLGAALLFGGFLFLRFAEQKFLDQHLALLLEVSRSTALDQVRDGNVRPVQFRLSRLQRDFGAEAWWLYDARLRLVQGYAIEDVPQVSTIRLRRLLLQREEALDVDWNPLPLFSGNRDGSTRVIVPLSVQPPARGLLVVQYSLAPLREQISRARRWVFLYAFGYGLVLAAAGFLLMRRNVIQPVKNLLAATEKVTMGQLDTVLATEGPLEIARLAGSFNQMTRALDQSRRQTEATIQSLKRANQELEQTRDELVRSEKLATVGHLAAGMAHEIGNPLGALMGYLALLRQELPAGESAEMADLAVREAERIDRLVRDLLDYAAPGHSDPAPFDPWGAVLETIELLRLQGTLKNMRLTYAENLVLPSVSMDRRKLEQVLINLLINARDACNGQGIIRLEGDVVADRVILRVVDNGCGMSSDVQGQLFEPFFTTKAPGKGRGLGLAVCQRVMAEAGGEIRVESVEGEGSCFSLLLPPAGDVDG</sequence>
<dbReference type="Pfam" id="PF02518">
    <property type="entry name" value="HATPase_c"/>
    <property type="match status" value="1"/>
</dbReference>
<reference evidence="14 15" key="1">
    <citation type="submission" date="2017-03" db="EMBL/GenBank/DDBJ databases">
        <title>Genome sequence of Geothermobacter sp. EPR-M, Deep-Sea Iron Reducer.</title>
        <authorList>
            <person name="Tully B."/>
            <person name="Savalia P."/>
            <person name="Abuyen K."/>
            <person name="Baughan C."/>
            <person name="Romero E."/>
            <person name="Ronkowski C."/>
            <person name="Torres B."/>
            <person name="Tremblay J."/>
            <person name="Trujillo A."/>
            <person name="Tyler M."/>
            <person name="Perez-Rodriguez I."/>
            <person name="Amend J."/>
        </authorList>
    </citation>
    <scope>NUCLEOTIDE SEQUENCE [LARGE SCALE GENOMIC DNA]</scope>
    <source>
        <strain evidence="14 15">EPR-M</strain>
    </source>
</reference>
<keyword evidence="9" id="KW-0902">Two-component regulatory system</keyword>
<comment type="catalytic activity">
    <reaction evidence="1">
        <text>ATP + protein L-histidine = ADP + protein N-phospho-L-histidine.</text>
        <dbReference type="EC" id="2.7.13.3"/>
    </reaction>
</comment>
<dbReference type="Pfam" id="PF00672">
    <property type="entry name" value="HAMP"/>
    <property type="match status" value="1"/>
</dbReference>
<dbReference type="InterPro" id="IPR003594">
    <property type="entry name" value="HATPase_dom"/>
</dbReference>
<gene>
    <name evidence="14" type="ORF">B5V00_16645</name>
</gene>
<dbReference type="Gene3D" id="1.10.287.130">
    <property type="match status" value="1"/>
</dbReference>
<dbReference type="InterPro" id="IPR005467">
    <property type="entry name" value="His_kinase_dom"/>
</dbReference>
<keyword evidence="8" id="KW-0067">ATP-binding</keyword>
<evidence type="ECO:0000256" key="10">
    <source>
        <dbReference type="SAM" id="Coils"/>
    </source>
</evidence>
<dbReference type="SUPFAM" id="SSF47384">
    <property type="entry name" value="Homodimeric domain of signal transducing histidine kinase"/>
    <property type="match status" value="1"/>
</dbReference>
<dbReference type="EMBL" id="NAAD01000046">
    <property type="protein sequence ID" value="ORJ52823.1"/>
    <property type="molecule type" value="Genomic_DNA"/>
</dbReference>
<dbReference type="PRINTS" id="PR00344">
    <property type="entry name" value="BCTRLSENSOR"/>
</dbReference>
<dbReference type="Pfam" id="PF00512">
    <property type="entry name" value="HisKA"/>
    <property type="match status" value="1"/>
</dbReference>
<comment type="caution">
    <text evidence="14">The sequence shown here is derived from an EMBL/GenBank/DDBJ whole genome shotgun (WGS) entry which is preliminary data.</text>
</comment>
<dbReference type="CDD" id="cd06225">
    <property type="entry name" value="HAMP"/>
    <property type="match status" value="1"/>
</dbReference>
<evidence type="ECO:0000256" key="5">
    <source>
        <dbReference type="ARBA" id="ARBA00022679"/>
    </source>
</evidence>
<evidence type="ECO:0000256" key="6">
    <source>
        <dbReference type="ARBA" id="ARBA00022741"/>
    </source>
</evidence>
<evidence type="ECO:0000256" key="7">
    <source>
        <dbReference type="ARBA" id="ARBA00022777"/>
    </source>
</evidence>
<comment type="subcellular location">
    <subcellularLocation>
        <location evidence="2">Membrane</location>
    </subcellularLocation>
</comment>
<dbReference type="AlphaFoldDB" id="A0A1X0XIY0"/>
<dbReference type="Proteomes" id="UP000193136">
    <property type="component" value="Unassembled WGS sequence"/>
</dbReference>
<dbReference type="SUPFAM" id="SSF158472">
    <property type="entry name" value="HAMP domain-like"/>
    <property type="match status" value="1"/>
</dbReference>
<evidence type="ECO:0000256" key="11">
    <source>
        <dbReference type="SAM" id="Phobius"/>
    </source>
</evidence>
<keyword evidence="11" id="KW-1133">Transmembrane helix</keyword>
<keyword evidence="4" id="KW-0597">Phosphoprotein</keyword>
<evidence type="ECO:0000256" key="2">
    <source>
        <dbReference type="ARBA" id="ARBA00004370"/>
    </source>
</evidence>
<keyword evidence="5" id="KW-0808">Transferase</keyword>
<evidence type="ECO:0000259" key="12">
    <source>
        <dbReference type="PROSITE" id="PS50109"/>
    </source>
</evidence>
<dbReference type="InterPro" id="IPR036890">
    <property type="entry name" value="HATPase_C_sf"/>
</dbReference>
<feature type="domain" description="Histidine kinase" evidence="12">
    <location>
        <begin position="357"/>
        <end position="565"/>
    </location>
</feature>
<dbReference type="EC" id="2.7.13.3" evidence="3"/>
<dbReference type="PANTHER" id="PTHR43065">
    <property type="entry name" value="SENSOR HISTIDINE KINASE"/>
    <property type="match status" value="1"/>
</dbReference>
<evidence type="ECO:0000313" key="14">
    <source>
        <dbReference type="EMBL" id="ORJ52823.1"/>
    </source>
</evidence>
<dbReference type="SMART" id="SM00387">
    <property type="entry name" value="HATPase_c"/>
    <property type="match status" value="1"/>
</dbReference>
<dbReference type="SMART" id="SM00304">
    <property type="entry name" value="HAMP"/>
    <property type="match status" value="1"/>
</dbReference>
<evidence type="ECO:0000256" key="9">
    <source>
        <dbReference type="ARBA" id="ARBA00023012"/>
    </source>
</evidence>
<evidence type="ECO:0000256" key="1">
    <source>
        <dbReference type="ARBA" id="ARBA00000085"/>
    </source>
</evidence>
<keyword evidence="6" id="KW-0547">Nucleotide-binding</keyword>
<keyword evidence="11" id="KW-0472">Membrane</keyword>
<dbReference type="GO" id="GO:0005524">
    <property type="term" value="F:ATP binding"/>
    <property type="evidence" value="ECO:0007669"/>
    <property type="project" value="UniProtKB-KW"/>
</dbReference>
<evidence type="ECO:0000256" key="3">
    <source>
        <dbReference type="ARBA" id="ARBA00012438"/>
    </source>
</evidence>
<dbReference type="GO" id="GO:0000155">
    <property type="term" value="F:phosphorelay sensor kinase activity"/>
    <property type="evidence" value="ECO:0007669"/>
    <property type="project" value="InterPro"/>
</dbReference>
<keyword evidence="11" id="KW-0812">Transmembrane</keyword>
<feature type="transmembrane region" description="Helical" evidence="11">
    <location>
        <begin position="246"/>
        <end position="265"/>
    </location>
</feature>
<evidence type="ECO:0000256" key="4">
    <source>
        <dbReference type="ARBA" id="ARBA00022553"/>
    </source>
</evidence>
<keyword evidence="10" id="KW-0175">Coiled coil</keyword>
<dbReference type="SMART" id="SM00388">
    <property type="entry name" value="HisKA"/>
    <property type="match status" value="1"/>
</dbReference>
<dbReference type="OrthoDB" id="9781147at2"/>
<accession>A0A1X0XIY0</accession>
<dbReference type="Gene3D" id="6.10.340.10">
    <property type="match status" value="1"/>
</dbReference>
<evidence type="ECO:0000313" key="15">
    <source>
        <dbReference type="Proteomes" id="UP000193136"/>
    </source>
</evidence>
<proteinExistence type="predicted"/>
<dbReference type="CDD" id="cd00082">
    <property type="entry name" value="HisKA"/>
    <property type="match status" value="1"/>
</dbReference>
<dbReference type="InterPro" id="IPR003661">
    <property type="entry name" value="HisK_dim/P_dom"/>
</dbReference>
<feature type="coiled-coil region" evidence="10">
    <location>
        <begin position="314"/>
        <end position="348"/>
    </location>
</feature>
<keyword evidence="15" id="KW-1185">Reference proteome</keyword>
<feature type="transmembrane region" description="Helical" evidence="11">
    <location>
        <begin position="47"/>
        <end position="64"/>
    </location>
</feature>